<keyword evidence="3" id="KW-1185">Reference proteome</keyword>
<comment type="caution">
    <text evidence="2">The sequence shown here is derived from an EMBL/GenBank/DDBJ whole genome shotgun (WGS) entry which is preliminary data.</text>
</comment>
<gene>
    <name evidence="2" type="ORF">THAOC_28946</name>
</gene>
<accession>K0RSD4</accession>
<name>K0RSD4_THAOC</name>
<dbReference type="Proteomes" id="UP000266841">
    <property type="component" value="Unassembled WGS sequence"/>
</dbReference>
<reference evidence="2 3" key="1">
    <citation type="journal article" date="2012" name="Genome Biol.">
        <title>Genome and low-iron response of an oceanic diatom adapted to chronic iron limitation.</title>
        <authorList>
            <person name="Lommer M."/>
            <person name="Specht M."/>
            <person name="Roy A.S."/>
            <person name="Kraemer L."/>
            <person name="Andreson R."/>
            <person name="Gutowska M.A."/>
            <person name="Wolf J."/>
            <person name="Bergner S.V."/>
            <person name="Schilhabel M.B."/>
            <person name="Klostermeier U.C."/>
            <person name="Beiko R.G."/>
            <person name="Rosenstiel P."/>
            <person name="Hippler M."/>
            <person name="Laroche J."/>
        </authorList>
    </citation>
    <scope>NUCLEOTIDE SEQUENCE [LARGE SCALE GENOMIC DNA]</scope>
    <source>
        <strain evidence="2 3">CCMP1005</strain>
    </source>
</reference>
<evidence type="ECO:0000313" key="2">
    <source>
        <dbReference type="EMBL" id="EJK51846.1"/>
    </source>
</evidence>
<organism evidence="2 3">
    <name type="scientific">Thalassiosira oceanica</name>
    <name type="common">Marine diatom</name>
    <dbReference type="NCBI Taxonomy" id="159749"/>
    <lineage>
        <taxon>Eukaryota</taxon>
        <taxon>Sar</taxon>
        <taxon>Stramenopiles</taxon>
        <taxon>Ochrophyta</taxon>
        <taxon>Bacillariophyta</taxon>
        <taxon>Coscinodiscophyceae</taxon>
        <taxon>Thalassiosirophycidae</taxon>
        <taxon>Thalassiosirales</taxon>
        <taxon>Thalassiosiraceae</taxon>
        <taxon>Thalassiosira</taxon>
    </lineage>
</organism>
<proteinExistence type="predicted"/>
<evidence type="ECO:0000256" key="1">
    <source>
        <dbReference type="SAM" id="MobiDB-lite"/>
    </source>
</evidence>
<sequence>ERWLDDGQIHLPRRTDGRFESEPSKGCLLIHVVSGMPKVVRSTAGSTGSNPMVTLHTVDFLCGREVGASTSSASRRSMSWSETRHVIYRWKGLDVISTTVHYMNMIRYIPTKQDGVRHKLAGKPIQHSSGTNSYHYSNSNGSYYYRNDNGSTYYNSGNGSSTYTSPSGYSYTSSTKK</sequence>
<feature type="non-terminal residue" evidence="2">
    <location>
        <position position="1"/>
    </location>
</feature>
<protein>
    <submittedName>
        <fullName evidence="2">Uncharacterized protein</fullName>
    </submittedName>
</protein>
<dbReference type="EMBL" id="AGNL01040917">
    <property type="protein sequence ID" value="EJK51846.1"/>
    <property type="molecule type" value="Genomic_DNA"/>
</dbReference>
<dbReference type="eggNOG" id="ENOG502S712">
    <property type="taxonomic scope" value="Eukaryota"/>
</dbReference>
<dbReference type="AlphaFoldDB" id="K0RSD4"/>
<evidence type="ECO:0000313" key="3">
    <source>
        <dbReference type="Proteomes" id="UP000266841"/>
    </source>
</evidence>
<feature type="region of interest" description="Disordered" evidence="1">
    <location>
        <begin position="157"/>
        <end position="177"/>
    </location>
</feature>